<feature type="compositionally biased region" description="Polar residues" evidence="1">
    <location>
        <begin position="197"/>
        <end position="209"/>
    </location>
</feature>
<evidence type="ECO:0000313" key="2">
    <source>
        <dbReference type="EMBL" id="KAF7320485.1"/>
    </source>
</evidence>
<evidence type="ECO:0000313" key="3">
    <source>
        <dbReference type="Proteomes" id="UP000613580"/>
    </source>
</evidence>
<gene>
    <name evidence="2" type="ORF">HMN09_00132000</name>
</gene>
<feature type="region of interest" description="Disordered" evidence="1">
    <location>
        <begin position="197"/>
        <end position="219"/>
    </location>
</feature>
<proteinExistence type="predicted"/>
<dbReference type="Proteomes" id="UP000613580">
    <property type="component" value="Unassembled WGS sequence"/>
</dbReference>
<organism evidence="2 3">
    <name type="scientific">Mycena chlorophos</name>
    <name type="common">Agaric fungus</name>
    <name type="synonym">Agaricus chlorophos</name>
    <dbReference type="NCBI Taxonomy" id="658473"/>
    <lineage>
        <taxon>Eukaryota</taxon>
        <taxon>Fungi</taxon>
        <taxon>Dikarya</taxon>
        <taxon>Basidiomycota</taxon>
        <taxon>Agaricomycotina</taxon>
        <taxon>Agaricomycetes</taxon>
        <taxon>Agaricomycetidae</taxon>
        <taxon>Agaricales</taxon>
        <taxon>Marasmiineae</taxon>
        <taxon>Mycenaceae</taxon>
        <taxon>Mycena</taxon>
    </lineage>
</organism>
<accession>A0A8H6TRN7</accession>
<keyword evidence="3" id="KW-1185">Reference proteome</keyword>
<protein>
    <submittedName>
        <fullName evidence="2">Zn(2)-C6 fungal-type domain-containing protein</fullName>
    </submittedName>
</protein>
<dbReference type="OrthoDB" id="3060557at2759"/>
<dbReference type="AlphaFoldDB" id="A0A8H6TRN7"/>
<name>A0A8H6TRN7_MYCCL</name>
<reference evidence="2" key="1">
    <citation type="submission" date="2020-05" db="EMBL/GenBank/DDBJ databases">
        <title>Mycena genomes resolve the evolution of fungal bioluminescence.</title>
        <authorList>
            <person name="Tsai I.J."/>
        </authorList>
    </citation>
    <scope>NUCLEOTIDE SEQUENCE</scope>
    <source>
        <strain evidence="2">110903Hualien_Pintung</strain>
    </source>
</reference>
<evidence type="ECO:0000256" key="1">
    <source>
        <dbReference type="SAM" id="MobiDB-lite"/>
    </source>
</evidence>
<comment type="caution">
    <text evidence="2">The sequence shown here is derived from an EMBL/GenBank/DDBJ whole genome shotgun (WGS) entry which is preliminary data.</text>
</comment>
<dbReference type="EMBL" id="JACAZE010000002">
    <property type="protein sequence ID" value="KAF7320485.1"/>
    <property type="molecule type" value="Genomic_DNA"/>
</dbReference>
<sequence length="251" mass="26004">MSTSSTIPHVVVFLTRPLLRAGVVTSATSLTTAQIILNAALARAASHSGLLTLSPTNAPPVLLAACLGAGIEWRAWYAALTGGDVAVAVDEVTLVYGPGFVKARLGSARPFVDVWSADSLGLGLGSVVRISRQRQRKPTATVQTSLPGRIVIPSLDLSDVESDASSSPTVCSLSPVASPKGLQKPFALPVSRVRALPSSSPTVSKRGMQTPTSTPTPTAMTAYKYQGGVTRVMTGGVMLGPRARTTSTRRA</sequence>